<evidence type="ECO:0000313" key="2">
    <source>
        <dbReference type="Proteomes" id="UP000027778"/>
    </source>
</evidence>
<reference evidence="1 2" key="1">
    <citation type="submission" date="2014-06" db="EMBL/GenBank/DDBJ databases">
        <title>Draft genome sequence of Bacillus gaemokensis JCM 15801 (MCCC 1A00707).</title>
        <authorList>
            <person name="Lai Q."/>
            <person name="Liu Y."/>
            <person name="Shao Z."/>
        </authorList>
    </citation>
    <scope>NUCLEOTIDE SEQUENCE [LARGE SCALE GENOMIC DNA]</scope>
    <source>
        <strain evidence="1 2">JCM 15801</strain>
    </source>
</reference>
<protein>
    <recommendedName>
        <fullName evidence="3">Fe3+ hydroxamate ABC transporter substrate-binding protein</fullName>
    </recommendedName>
</protein>
<dbReference type="RefSeq" id="WP_033674339.1">
    <property type="nucleotide sequence ID" value="NZ_JOTM01000006.1"/>
</dbReference>
<proteinExistence type="predicted"/>
<keyword evidence="2" id="KW-1185">Reference proteome</keyword>
<organism evidence="1 2">
    <name type="scientific">Bacillus gaemokensis</name>
    <dbReference type="NCBI Taxonomy" id="574375"/>
    <lineage>
        <taxon>Bacteria</taxon>
        <taxon>Bacillati</taxon>
        <taxon>Bacillota</taxon>
        <taxon>Bacilli</taxon>
        <taxon>Bacillales</taxon>
        <taxon>Bacillaceae</taxon>
        <taxon>Bacillus</taxon>
        <taxon>Bacillus cereus group</taxon>
    </lineage>
</organism>
<gene>
    <name evidence="1" type="ORF">BAGA_25855</name>
</gene>
<dbReference type="Proteomes" id="UP000027778">
    <property type="component" value="Unassembled WGS sequence"/>
</dbReference>
<name>A0A073KBD3_9BACI</name>
<dbReference type="eggNOG" id="ENOG5032A7Q">
    <property type="taxonomic scope" value="Bacteria"/>
</dbReference>
<dbReference type="AlphaFoldDB" id="A0A073KBD3"/>
<dbReference type="EMBL" id="JOTM01000006">
    <property type="protein sequence ID" value="KEK24574.1"/>
    <property type="molecule type" value="Genomic_DNA"/>
</dbReference>
<sequence length="65" mass="7513">MFRKKPILCKACDKEIETYEKAWIHMPFPASGMTNIKKYIELEGEVYCSACAGVVEKRNNEVKLE</sequence>
<accession>A0A073KBD3</accession>
<dbReference type="OrthoDB" id="2906475at2"/>
<comment type="caution">
    <text evidence="1">The sequence shown here is derived from an EMBL/GenBank/DDBJ whole genome shotgun (WGS) entry which is preliminary data.</text>
</comment>
<evidence type="ECO:0000313" key="1">
    <source>
        <dbReference type="EMBL" id="KEK24574.1"/>
    </source>
</evidence>
<evidence type="ECO:0008006" key="3">
    <source>
        <dbReference type="Google" id="ProtNLM"/>
    </source>
</evidence>